<keyword evidence="5" id="KW-0677">Repeat</keyword>
<feature type="transmembrane region" description="Helical" evidence="11">
    <location>
        <begin position="1296"/>
        <end position="1316"/>
    </location>
</feature>
<dbReference type="SMART" id="SM00382">
    <property type="entry name" value="AAA"/>
    <property type="match status" value="2"/>
</dbReference>
<feature type="region of interest" description="Disordered" evidence="10">
    <location>
        <begin position="1"/>
        <end position="55"/>
    </location>
</feature>
<evidence type="ECO:0000256" key="4">
    <source>
        <dbReference type="ARBA" id="ARBA00022692"/>
    </source>
</evidence>
<dbReference type="GO" id="GO:0140359">
    <property type="term" value="F:ABC-type transporter activity"/>
    <property type="evidence" value="ECO:0007669"/>
    <property type="project" value="InterPro"/>
</dbReference>
<dbReference type="Proteomes" id="UP001485043">
    <property type="component" value="Unassembled WGS sequence"/>
</dbReference>
<dbReference type="FunFam" id="3.40.50.300:FF:000179">
    <property type="entry name" value="ABC transporter G family member 34"/>
    <property type="match status" value="1"/>
</dbReference>
<feature type="domain" description="ABC transporter" evidence="12">
    <location>
        <begin position="915"/>
        <end position="1172"/>
    </location>
</feature>
<feature type="compositionally biased region" description="Polar residues" evidence="10">
    <location>
        <begin position="843"/>
        <end position="865"/>
    </location>
</feature>
<keyword evidence="9 11" id="KW-0472">Membrane</keyword>
<evidence type="ECO:0000256" key="8">
    <source>
        <dbReference type="ARBA" id="ARBA00022989"/>
    </source>
</evidence>
<evidence type="ECO:0000313" key="14">
    <source>
        <dbReference type="Proteomes" id="UP001485043"/>
    </source>
</evidence>
<feature type="compositionally biased region" description="Polar residues" evidence="10">
    <location>
        <begin position="29"/>
        <end position="48"/>
    </location>
</feature>
<keyword evidence="4 11" id="KW-0812">Transmembrane</keyword>
<dbReference type="InterPro" id="IPR029481">
    <property type="entry name" value="ABC_trans_N"/>
</dbReference>
<dbReference type="Pfam" id="PF08370">
    <property type="entry name" value="PDR_assoc"/>
    <property type="match status" value="1"/>
</dbReference>
<protein>
    <recommendedName>
        <fullName evidence="12">ABC transporter domain-containing protein</fullName>
    </recommendedName>
</protein>
<comment type="caution">
    <text evidence="13">The sequence shown here is derived from an EMBL/GenBank/DDBJ whole genome shotgun (WGS) entry which is preliminary data.</text>
</comment>
<dbReference type="InterPro" id="IPR013525">
    <property type="entry name" value="ABC2_TM"/>
</dbReference>
<dbReference type="GO" id="GO:0016020">
    <property type="term" value="C:membrane"/>
    <property type="evidence" value="ECO:0007669"/>
    <property type="project" value="UniProtKB-SubCell"/>
</dbReference>
<feature type="transmembrane region" description="Helical" evidence="11">
    <location>
        <begin position="1266"/>
        <end position="1284"/>
    </location>
</feature>
<dbReference type="InterPro" id="IPR034003">
    <property type="entry name" value="ABCG_PDR_2"/>
</dbReference>
<dbReference type="Pfam" id="PF19055">
    <property type="entry name" value="ABC2_membrane_7"/>
    <property type="match status" value="1"/>
</dbReference>
<feature type="transmembrane region" description="Helical" evidence="11">
    <location>
        <begin position="1352"/>
        <end position="1374"/>
    </location>
</feature>
<evidence type="ECO:0000256" key="2">
    <source>
        <dbReference type="ARBA" id="ARBA00006012"/>
    </source>
</evidence>
<dbReference type="PANTHER" id="PTHR19241">
    <property type="entry name" value="ATP-BINDING CASSETTE TRANSPORTER"/>
    <property type="match status" value="1"/>
</dbReference>
<dbReference type="GO" id="GO:0005524">
    <property type="term" value="F:ATP binding"/>
    <property type="evidence" value="ECO:0007669"/>
    <property type="project" value="UniProtKB-KW"/>
</dbReference>
<evidence type="ECO:0000256" key="6">
    <source>
        <dbReference type="ARBA" id="ARBA00022741"/>
    </source>
</evidence>
<keyword evidence="6" id="KW-0547">Nucleotide-binding</keyword>
<name>A0AAW1TG77_9CHLO</name>
<comment type="similarity">
    <text evidence="2">Belongs to the ABC transporter superfamily. ABCG family. PDR (TC 3.A.1.205) subfamily.</text>
</comment>
<dbReference type="Pfam" id="PF00005">
    <property type="entry name" value="ABC_tran"/>
    <property type="match status" value="2"/>
</dbReference>
<dbReference type="GO" id="GO:0016887">
    <property type="term" value="F:ATP hydrolysis activity"/>
    <property type="evidence" value="ECO:0007669"/>
    <property type="project" value="InterPro"/>
</dbReference>
<feature type="compositionally biased region" description="Polar residues" evidence="10">
    <location>
        <begin position="820"/>
        <end position="834"/>
    </location>
</feature>
<feature type="region of interest" description="Disordered" evidence="10">
    <location>
        <begin position="806"/>
        <end position="865"/>
    </location>
</feature>
<feature type="transmembrane region" description="Helical" evidence="11">
    <location>
        <begin position="672"/>
        <end position="694"/>
    </location>
</feature>
<proteinExistence type="inferred from homology"/>
<dbReference type="GO" id="GO:0071944">
    <property type="term" value="C:cell periphery"/>
    <property type="evidence" value="ECO:0007669"/>
    <property type="project" value="UniProtKB-ARBA"/>
</dbReference>
<feature type="transmembrane region" description="Helical" evidence="11">
    <location>
        <begin position="1381"/>
        <end position="1403"/>
    </location>
</feature>
<dbReference type="InterPro" id="IPR003439">
    <property type="entry name" value="ABC_transporter-like_ATP-bd"/>
</dbReference>
<evidence type="ECO:0000256" key="1">
    <source>
        <dbReference type="ARBA" id="ARBA00004141"/>
    </source>
</evidence>
<evidence type="ECO:0000313" key="13">
    <source>
        <dbReference type="EMBL" id="KAK9867798.1"/>
    </source>
</evidence>
<keyword evidence="14" id="KW-1185">Reference proteome</keyword>
<feature type="transmembrane region" description="Helical" evidence="11">
    <location>
        <begin position="602"/>
        <end position="633"/>
    </location>
</feature>
<dbReference type="InterPro" id="IPR013581">
    <property type="entry name" value="PDR_assoc"/>
</dbReference>
<evidence type="ECO:0000256" key="10">
    <source>
        <dbReference type="SAM" id="MobiDB-lite"/>
    </source>
</evidence>
<evidence type="ECO:0000256" key="3">
    <source>
        <dbReference type="ARBA" id="ARBA00022448"/>
    </source>
</evidence>
<dbReference type="SUPFAM" id="SSF52540">
    <property type="entry name" value="P-loop containing nucleoside triphosphate hydrolases"/>
    <property type="match status" value="2"/>
</dbReference>
<dbReference type="InterPro" id="IPR027417">
    <property type="entry name" value="P-loop_NTPase"/>
</dbReference>
<feature type="transmembrane region" description="Helical" evidence="11">
    <location>
        <begin position="562"/>
        <end position="582"/>
    </location>
</feature>
<evidence type="ECO:0000256" key="7">
    <source>
        <dbReference type="ARBA" id="ARBA00022840"/>
    </source>
</evidence>
<reference evidence="13 14" key="1">
    <citation type="journal article" date="2024" name="Nat. Commun.">
        <title>Phylogenomics reveals the evolutionary origins of lichenization in chlorophyte algae.</title>
        <authorList>
            <person name="Puginier C."/>
            <person name="Libourel C."/>
            <person name="Otte J."/>
            <person name="Skaloud P."/>
            <person name="Haon M."/>
            <person name="Grisel S."/>
            <person name="Petersen M."/>
            <person name="Berrin J.G."/>
            <person name="Delaux P.M."/>
            <person name="Dal Grande F."/>
            <person name="Keller J."/>
        </authorList>
    </citation>
    <scope>NUCLEOTIDE SEQUENCE [LARGE SCALE GENOMIC DNA]</scope>
    <source>
        <strain evidence="13 14">SAG 2523</strain>
    </source>
</reference>
<dbReference type="InterPro" id="IPR003593">
    <property type="entry name" value="AAA+_ATPase"/>
</dbReference>
<comment type="subcellular location">
    <subcellularLocation>
        <location evidence="1">Membrane</location>
        <topology evidence="1">Multi-pass membrane protein</topology>
    </subcellularLocation>
</comment>
<keyword evidence="7" id="KW-0067">ATP-binding</keyword>
<evidence type="ECO:0000259" key="12">
    <source>
        <dbReference type="PROSITE" id="PS50893"/>
    </source>
</evidence>
<feature type="transmembrane region" description="Helical" evidence="11">
    <location>
        <begin position="529"/>
        <end position="550"/>
    </location>
</feature>
<dbReference type="InterPro" id="IPR043926">
    <property type="entry name" value="ABCG_dom"/>
</dbReference>
<keyword evidence="8 11" id="KW-1133">Transmembrane helix</keyword>
<feature type="transmembrane region" description="Helical" evidence="11">
    <location>
        <begin position="757"/>
        <end position="784"/>
    </location>
</feature>
<dbReference type="FunFam" id="3.40.50.300:FF:000059">
    <property type="entry name" value="ABC transporter G family member 40"/>
    <property type="match status" value="1"/>
</dbReference>
<feature type="transmembrane region" description="Helical" evidence="11">
    <location>
        <begin position="1490"/>
        <end position="1513"/>
    </location>
</feature>
<gene>
    <name evidence="13" type="ORF">WJX84_000604</name>
</gene>
<evidence type="ECO:0000256" key="5">
    <source>
        <dbReference type="ARBA" id="ARBA00022737"/>
    </source>
</evidence>
<organism evidence="13 14">
    <name type="scientific">Apatococcus fuscideae</name>
    <dbReference type="NCBI Taxonomy" id="2026836"/>
    <lineage>
        <taxon>Eukaryota</taxon>
        <taxon>Viridiplantae</taxon>
        <taxon>Chlorophyta</taxon>
        <taxon>core chlorophytes</taxon>
        <taxon>Trebouxiophyceae</taxon>
        <taxon>Chlorellales</taxon>
        <taxon>Chlorellaceae</taxon>
        <taxon>Apatococcus</taxon>
    </lineage>
</organism>
<accession>A0AAW1TG77</accession>
<sequence length="1521" mass="170243">MAMDAAPASVGTPGLGHQGDTFQQEHPDQNYTEHQQTEPQVRSHNSWRQAALGGVDPAAQSRIAVVGTGDKEEKARLVQLGRGRHLTQSARELIVKRALQTDEQDAERLLRKIRERQDRVGMDLPTVEVRFENLSVESSVYIGSRALPSVLNAYRNFFEAGLQMVGLLKNQRRRFTMLDDISGVIHPGRLCLLLGPPGSGKTTLLRCLAAKSGALKVQGNVTYNGHSFKEFYVPRTAAYIDQTDNHTAQLTVRETFDFATRVQGVGHKATEMEELRRREKEAGIEPDWEVDAFMKASTLQGKRQSIQTEYILNVLGLDVCADTMVGNQMIRGVSGGQKKRVSTGEMMCSPKNVFFMDEISTGLDSSTTYQIVKVLRDLCHFNKATMLVSLLQPAPETYNLFDDILTLSEGCVVYHGPIEGVMPFFSTLGFAIQGRKDIPTFLQEVTSRKDQRQFWQRQERWQFVPVGQMSEAFKASQWGQQAAAHMDKPYDKSQSHPNALIQTKYALSGYQAFKASFFREWVLVKRNSFVYIFKTAQAGIVAIIAATLYLRTHIHDHTIADGLLLQGFLFFSLLVMLFNGIAEMTFGIEKLPVFFKHRDNLFYPAWVSVVPTTILRLPYSLVEATLWTVLTYFEVGLSANAGRFFAFLCILFLMHNCFVNFFRAVGALCRNIIVANAVGSFAMLCVLMLGGFVIQSGSIHRGWKWFCWVNPLFYAQRAIIVNEFTDARWVQQPSPEPGYANLGLAVMGNRDFPPQRWWCWLGMCVLLFFSFFFQGVVIFCQVFFQPEGKGQVMVSEESLMEREVARKGGATSFRSRRNPSSRGSFGQSRKNISRGQLGAVPPSQRQLDTHQMSQKQLDASGNGVNTMAEPALGNGAVPRGVSIKEMDSHVNGEEGVIDDEEGTEGMVLPFTPATITFRGMHYYVPAPPAAPDGPQIAVREGKRELHLLTDINGCFSPGILSCLMGVSGAGKTTLMDVLACRKTGGRIEGEVLVNGHTQEAATFARVSGYVEQFDVHSPQTTVHEALMFSARCRLAREHDNDTVLHFVEEVEGLVELLPLRDALVGVPGVNGLSVEQRKRLTIAVELVANPAIVFMDEPTSGLDARAAAVVMRTVRNIVNTGRTMVSTIHQPSIDIFEAFDELLLLKRGGRVIYCGPLGTNSVEMIKYFETIPNVPAHKEGVNPATWMLEISTPGQEKRIGVDFSEHYDNSEQFRRYSERIDRFSQPKQGSEPIAFQNKYPLSFYGQYMTCLRKFIITNWRAPEFNAVRYLVTVLIALVFGTVFYKYGQDTSTQATLFNAVGALYASTLFLGIVNSISVQPTIAAERSVYYREQPAGYYGVFPWYLALATTQYMYIAVQGVLYVCIVYFMCGFALDAGKFFWFLLYLLLTLCIFTFYGVMAVFLTPNLGVSTVLSSSFYAIFNLFAGFAINPPSIPGWWIWYYWIDPVAHTIYGLVASQLADENDRYFIYNGAPISVPDYLREHFGYHHSYIGYAVLVLAGFVILFMAVGATALKVLKFLKR</sequence>
<dbReference type="CDD" id="cd03232">
    <property type="entry name" value="ABCG_PDR_domain2"/>
    <property type="match status" value="1"/>
</dbReference>
<dbReference type="Gene3D" id="3.40.50.300">
    <property type="entry name" value="P-loop containing nucleotide triphosphate hydrolases"/>
    <property type="match status" value="2"/>
</dbReference>
<evidence type="ECO:0000256" key="9">
    <source>
        <dbReference type="ARBA" id="ARBA00023136"/>
    </source>
</evidence>
<evidence type="ECO:0000256" key="11">
    <source>
        <dbReference type="SAM" id="Phobius"/>
    </source>
</evidence>
<feature type="transmembrane region" description="Helical" evidence="11">
    <location>
        <begin position="645"/>
        <end position="666"/>
    </location>
</feature>
<feature type="domain" description="ABC transporter" evidence="12">
    <location>
        <begin position="162"/>
        <end position="434"/>
    </location>
</feature>
<dbReference type="Pfam" id="PF14510">
    <property type="entry name" value="ABC_trans_N"/>
    <property type="match status" value="1"/>
</dbReference>
<keyword evidence="3" id="KW-0813">Transport</keyword>
<dbReference type="EMBL" id="JALJOV010000063">
    <property type="protein sequence ID" value="KAK9867798.1"/>
    <property type="molecule type" value="Genomic_DNA"/>
</dbReference>
<dbReference type="PROSITE" id="PS50893">
    <property type="entry name" value="ABC_TRANSPORTER_2"/>
    <property type="match status" value="2"/>
</dbReference>
<dbReference type="Pfam" id="PF01061">
    <property type="entry name" value="ABC2_membrane"/>
    <property type="match status" value="2"/>
</dbReference>